<evidence type="ECO:0000256" key="1">
    <source>
        <dbReference type="ARBA" id="ARBA00022734"/>
    </source>
</evidence>
<dbReference type="InterPro" id="IPR001079">
    <property type="entry name" value="Galectin_CRD"/>
</dbReference>
<dbReference type="PROSITE" id="PS51304">
    <property type="entry name" value="GALECTIN"/>
    <property type="match status" value="1"/>
</dbReference>
<protein>
    <submittedName>
        <fullName evidence="2">Galectin</fullName>
    </submittedName>
</protein>
<organism evidence="2">
    <name type="scientific">Anopheles atroparvus</name>
    <name type="common">European mosquito</name>
    <dbReference type="NCBI Taxonomy" id="41427"/>
    <lineage>
        <taxon>Eukaryota</taxon>
        <taxon>Metazoa</taxon>
        <taxon>Ecdysozoa</taxon>
        <taxon>Arthropoda</taxon>
        <taxon>Hexapoda</taxon>
        <taxon>Insecta</taxon>
        <taxon>Pterygota</taxon>
        <taxon>Neoptera</taxon>
        <taxon>Endopterygota</taxon>
        <taxon>Diptera</taxon>
        <taxon>Nematocera</taxon>
        <taxon>Culicoidea</taxon>
        <taxon>Culicidae</taxon>
        <taxon>Anophelinae</taxon>
        <taxon>Anopheles</taxon>
    </lineage>
</organism>
<dbReference type="CDD" id="cd00070">
    <property type="entry name" value="GLECT"/>
    <property type="match status" value="1"/>
</dbReference>
<dbReference type="SMART" id="SM00908">
    <property type="entry name" value="Gal-bind_lectin"/>
    <property type="match status" value="1"/>
</dbReference>
<dbReference type="EnsemblMetazoa" id="AATE007023-RA">
    <property type="protein sequence ID" value="AATE007023-PA.1"/>
    <property type="gene ID" value="AATE007023"/>
</dbReference>
<dbReference type="AlphaFoldDB" id="A0A182IWU5"/>
<dbReference type="SUPFAM" id="SSF49899">
    <property type="entry name" value="Concanavalin A-like lectins/glucanases"/>
    <property type="match status" value="1"/>
</dbReference>
<dbReference type="InterPro" id="IPR044156">
    <property type="entry name" value="Galectin-like"/>
</dbReference>
<sequence>MNESERDMSNVQVFTPLLPYVGRLPGELRYGSRIKLKGHFREPQNTVHIILQKEALLNPHEDVPLYITINPGRKEIVRNHLCLGCPSDGQEERIANLPVECGHDFELTIVASTGGYEIVLHGAPFHTFGYRVPLASARYLFVSSGCIIFAIHYENWRVTGSEQPHRPQLPSVFGYIGYVFSRNT</sequence>
<dbReference type="InterPro" id="IPR013320">
    <property type="entry name" value="ConA-like_dom_sf"/>
</dbReference>
<dbReference type="SMART" id="SM00276">
    <property type="entry name" value="GLECT"/>
    <property type="match status" value="1"/>
</dbReference>
<dbReference type="PANTHER" id="PTHR11346">
    <property type="entry name" value="GALECTIN"/>
    <property type="match status" value="1"/>
</dbReference>
<dbReference type="PANTHER" id="PTHR11346:SF176">
    <property type="entry name" value="32 KDA BETA-GALACTOSIDE-BINDING LECTIN LEC-3"/>
    <property type="match status" value="1"/>
</dbReference>
<dbReference type="VEuPathDB" id="VectorBase:AATE007023"/>
<evidence type="ECO:0000313" key="2">
    <source>
        <dbReference type="EnsemblMetazoa" id="AATE007023-PA.1"/>
    </source>
</evidence>
<dbReference type="GO" id="GO:0016936">
    <property type="term" value="F:galactoside binding"/>
    <property type="evidence" value="ECO:0007669"/>
    <property type="project" value="TreeGrafter"/>
</dbReference>
<accession>A0A182IWU5</accession>
<name>A0A182IWU5_ANOAO</name>
<keyword evidence="1" id="KW-0430">Lectin</keyword>
<dbReference type="Gene3D" id="2.60.120.200">
    <property type="match status" value="1"/>
</dbReference>
<dbReference type="STRING" id="41427.A0A182IWU5"/>
<proteinExistence type="predicted"/>
<dbReference type="Pfam" id="PF00337">
    <property type="entry name" value="Gal-bind_lectin"/>
    <property type="match status" value="1"/>
</dbReference>
<dbReference type="GO" id="GO:0030246">
    <property type="term" value="F:carbohydrate binding"/>
    <property type="evidence" value="ECO:0007669"/>
    <property type="project" value="UniProtKB-UniRule"/>
</dbReference>
<reference evidence="2" key="1">
    <citation type="submission" date="2022-08" db="UniProtKB">
        <authorList>
            <consortium name="EnsemblMetazoa"/>
        </authorList>
    </citation>
    <scope>IDENTIFICATION</scope>
    <source>
        <strain evidence="2">EBRO</strain>
    </source>
</reference>